<accession>A0A2U8UUL4</accession>
<dbReference type="KEGG" id="vg:54992559"/>
<keyword evidence="2" id="KW-1185">Reference proteome</keyword>
<proteinExistence type="predicted"/>
<organism evidence="1 2">
    <name type="scientific">Microbacterium phage Hendrix</name>
    <dbReference type="NCBI Taxonomy" id="2182341"/>
    <lineage>
        <taxon>Viruses</taxon>
        <taxon>Duplodnaviria</taxon>
        <taxon>Heunggongvirae</taxon>
        <taxon>Uroviricota</taxon>
        <taxon>Caudoviricetes</taxon>
        <taxon>Rogerhendrixvirus</taxon>
        <taxon>Rogerhendrixvirus hendrix</taxon>
    </lineage>
</organism>
<evidence type="ECO:0000313" key="2">
    <source>
        <dbReference type="Proteomes" id="UP000247284"/>
    </source>
</evidence>
<reference evidence="2" key="1">
    <citation type="submission" date="2018-04" db="EMBL/GenBank/DDBJ databases">
        <authorList>
            <person name="Go L.Y."/>
            <person name="Mitchell J.A."/>
        </authorList>
    </citation>
    <scope>NUCLEOTIDE SEQUENCE [LARGE SCALE GENOMIC DNA]</scope>
</reference>
<evidence type="ECO:0000313" key="1">
    <source>
        <dbReference type="EMBL" id="AWN07763.2"/>
    </source>
</evidence>
<dbReference type="Proteomes" id="UP000247284">
    <property type="component" value="Segment"/>
</dbReference>
<protein>
    <submittedName>
        <fullName evidence="1">Uncharacterized protein</fullName>
    </submittedName>
</protein>
<dbReference type="GeneID" id="54992559"/>
<name>A0A2U8UUL4_9CAUD</name>
<dbReference type="EMBL" id="MH183162">
    <property type="protein sequence ID" value="AWN07763.2"/>
    <property type="molecule type" value="Genomic_DNA"/>
</dbReference>
<dbReference type="RefSeq" id="YP_009802030.1">
    <property type="nucleotide sequence ID" value="NC_047977.1"/>
</dbReference>
<gene>
    <name evidence="1" type="primary">92</name>
    <name evidence="1" type="ORF">PBI_HENDRIX_92</name>
</gene>
<sequence>MDVIRATLVLQERRAFRVGKNTMALDLQGSATSLKKREKGKRIKCSDCGETVKLKKEMVEQDGKKYHLVCAGFIHAPKLAPCPDCFMVAPCFCVGT</sequence>